<keyword evidence="4" id="KW-1134">Transmembrane beta strand</keyword>
<dbReference type="InterPro" id="IPR028351">
    <property type="entry name" value="CyaE"/>
</dbReference>
<evidence type="ECO:0000256" key="2">
    <source>
        <dbReference type="ARBA" id="ARBA00007613"/>
    </source>
</evidence>
<dbReference type="GO" id="GO:0015562">
    <property type="term" value="F:efflux transmembrane transporter activity"/>
    <property type="evidence" value="ECO:0007669"/>
    <property type="project" value="InterPro"/>
</dbReference>
<evidence type="ECO:0000256" key="4">
    <source>
        <dbReference type="ARBA" id="ARBA00022452"/>
    </source>
</evidence>
<keyword evidence="7" id="KW-0998">Cell outer membrane</keyword>
<proteinExistence type="inferred from homology"/>
<dbReference type="Pfam" id="PF02321">
    <property type="entry name" value="OEP"/>
    <property type="match status" value="2"/>
</dbReference>
<reference evidence="9" key="1">
    <citation type="journal article" date="2020" name="mSystems">
        <title>Genome- and Community-Level Interaction Insights into Carbon Utilization and Element Cycling Functions of Hydrothermarchaeota in Hydrothermal Sediment.</title>
        <authorList>
            <person name="Zhou Z."/>
            <person name="Liu Y."/>
            <person name="Xu W."/>
            <person name="Pan J."/>
            <person name="Luo Z.H."/>
            <person name="Li M."/>
        </authorList>
    </citation>
    <scope>NUCLEOTIDE SEQUENCE [LARGE SCALE GENOMIC DNA]</scope>
    <source>
        <strain evidence="9">SpSt-776</strain>
    </source>
</reference>
<sequence>MLLRRPWTFTGASPGFDPDNRSYPGDRQPRLLKGRAAYRRPVNRPARSLNRDNRKVWTQERILSPMDKILLQFCQVAAMGIVFCLAGTALGEEARGRLTLDEAVQLALKQNPLVTQSKERMNAAAEQIGVSRGALFPQASFSGTYFYGNAFSRTAKGQTALALPGGMGTPITAKKEATSFEVYRFSLNQLIYDFGKTTGRVASSRAGHKQAAEDYANTRQQVVLDTRTAYFEYLASRRAIKVAEENVRQNQELLKQAKSFYEVGLRAKIDVTKAEANLANAEAELIRARNLADVSRVSLMAVLGLKTWPYREVEDILEVTPKVLTLKELQTSALAQRPEIRRNLYQQEGDKANLQVARAGYFPSFNAFAAYGWEGARNTLEDDWWVGAGVTFPLFEGLSTYHSVRQAKAQLRSTEASGESLVLTIMKEVEQSYLDLMSAWEVIRARVKAKEAAAENLRLAWGRYRAGVGDIIEVTDAQVQFARADLDYVRALFDYRVYEARLDKAIGKPF</sequence>
<feature type="region of interest" description="Disordered" evidence="8">
    <location>
        <begin position="1"/>
        <end position="26"/>
    </location>
</feature>
<dbReference type="EMBL" id="DTHB01000046">
    <property type="protein sequence ID" value="HGB14907.1"/>
    <property type="molecule type" value="Genomic_DNA"/>
</dbReference>
<dbReference type="Gene3D" id="1.20.1600.10">
    <property type="entry name" value="Outer membrane efflux proteins (OEP)"/>
    <property type="match status" value="1"/>
</dbReference>
<accession>A0A7C3SL32</accession>
<comment type="similarity">
    <text evidence="2">Belongs to the outer membrane factor (OMF) (TC 1.B.17) family.</text>
</comment>
<dbReference type="SUPFAM" id="SSF56954">
    <property type="entry name" value="Outer membrane efflux proteins (OEP)"/>
    <property type="match status" value="1"/>
</dbReference>
<comment type="caution">
    <text evidence="9">The sequence shown here is derived from an EMBL/GenBank/DDBJ whole genome shotgun (WGS) entry which is preliminary data.</text>
</comment>
<keyword evidence="3" id="KW-0813">Transport</keyword>
<dbReference type="InterPro" id="IPR051906">
    <property type="entry name" value="TolC-like"/>
</dbReference>
<keyword evidence="5" id="KW-0812">Transmembrane</keyword>
<evidence type="ECO:0000256" key="6">
    <source>
        <dbReference type="ARBA" id="ARBA00023136"/>
    </source>
</evidence>
<gene>
    <name evidence="9" type="ORF">ENV62_06710</name>
</gene>
<dbReference type="PIRSF" id="PIRSF001892">
    <property type="entry name" value="CyaE"/>
    <property type="match status" value="1"/>
</dbReference>
<dbReference type="GO" id="GO:1990281">
    <property type="term" value="C:efflux pump complex"/>
    <property type="evidence" value="ECO:0007669"/>
    <property type="project" value="TreeGrafter"/>
</dbReference>
<protein>
    <submittedName>
        <fullName evidence="9">TolC family protein</fullName>
    </submittedName>
</protein>
<evidence type="ECO:0000256" key="3">
    <source>
        <dbReference type="ARBA" id="ARBA00022448"/>
    </source>
</evidence>
<evidence type="ECO:0000256" key="7">
    <source>
        <dbReference type="ARBA" id="ARBA00023237"/>
    </source>
</evidence>
<evidence type="ECO:0000256" key="5">
    <source>
        <dbReference type="ARBA" id="ARBA00022692"/>
    </source>
</evidence>
<evidence type="ECO:0000256" key="1">
    <source>
        <dbReference type="ARBA" id="ARBA00004442"/>
    </source>
</evidence>
<keyword evidence="6" id="KW-0472">Membrane</keyword>
<dbReference type="AlphaFoldDB" id="A0A7C3SL32"/>
<dbReference type="PANTHER" id="PTHR30026">
    <property type="entry name" value="OUTER MEMBRANE PROTEIN TOLC"/>
    <property type="match status" value="1"/>
</dbReference>
<dbReference type="PANTHER" id="PTHR30026:SF21">
    <property type="entry name" value="SLR1270 PROTEIN"/>
    <property type="match status" value="1"/>
</dbReference>
<organism evidence="9">
    <name type="scientific">Desulfobacca acetoxidans</name>
    <dbReference type="NCBI Taxonomy" id="60893"/>
    <lineage>
        <taxon>Bacteria</taxon>
        <taxon>Pseudomonadati</taxon>
        <taxon>Thermodesulfobacteriota</taxon>
        <taxon>Desulfobaccia</taxon>
        <taxon>Desulfobaccales</taxon>
        <taxon>Desulfobaccaceae</taxon>
        <taxon>Desulfobacca</taxon>
    </lineage>
</organism>
<evidence type="ECO:0000313" key="9">
    <source>
        <dbReference type="EMBL" id="HGB14907.1"/>
    </source>
</evidence>
<dbReference type="GO" id="GO:0009279">
    <property type="term" value="C:cell outer membrane"/>
    <property type="evidence" value="ECO:0007669"/>
    <property type="project" value="UniProtKB-SubCell"/>
</dbReference>
<dbReference type="InterPro" id="IPR003423">
    <property type="entry name" value="OMP_efflux"/>
</dbReference>
<name>A0A7C3SL32_9BACT</name>
<comment type="subcellular location">
    <subcellularLocation>
        <location evidence="1">Cell outer membrane</location>
    </subcellularLocation>
</comment>
<evidence type="ECO:0000256" key="8">
    <source>
        <dbReference type="SAM" id="MobiDB-lite"/>
    </source>
</evidence>
<dbReference type="GO" id="GO:0015288">
    <property type="term" value="F:porin activity"/>
    <property type="evidence" value="ECO:0007669"/>
    <property type="project" value="TreeGrafter"/>
</dbReference>